<evidence type="ECO:0000256" key="2">
    <source>
        <dbReference type="ARBA" id="ARBA00022670"/>
    </source>
</evidence>
<dbReference type="InterPro" id="IPR009003">
    <property type="entry name" value="Peptidase_S1_PA"/>
</dbReference>
<sequence>MKIQNLVTVLLCSAVLSTAAVAAAPQAQAAHPVREKLTDNKTKINDTTKGRFQSVAFIDANGVTGTGTVIGKNKVLTSYNVVENLKNNGNLDKSFVTPGKNGENAPFGSFQVESVEFEESWRNMAILTVKPNENGQNIGEVVSAVPVTKNPAILVCNTVTMPGYDADKKGEMWESQATISYNIASNFWFNQASRDGNYGAPIFDQRGRLIGIRTFEKYSKGVQTSAAKLTESNYDFIAKHLK</sequence>
<name>A0A242C5Q0_9ENTE</name>
<organism evidence="8">
    <name type="scientific">Candidatus Enterococcus mansonii</name>
    <dbReference type="NCBI Taxonomy" id="1834181"/>
    <lineage>
        <taxon>Bacteria</taxon>
        <taxon>Bacillati</taxon>
        <taxon>Bacillota</taxon>
        <taxon>Bacilli</taxon>
        <taxon>Lactobacillales</taxon>
        <taxon>Enterococcaceae</taxon>
        <taxon>Enterococcus</taxon>
    </lineage>
</organism>
<dbReference type="PRINTS" id="PR00839">
    <property type="entry name" value="V8PROTEASE"/>
</dbReference>
<evidence type="ECO:0000256" key="3">
    <source>
        <dbReference type="ARBA" id="ARBA00022729"/>
    </source>
</evidence>
<gene>
    <name evidence="7" type="ORF">A5880_000484</name>
    <name evidence="8" type="ORF">A5880_002760</name>
</gene>
<dbReference type="Gene3D" id="2.40.10.10">
    <property type="entry name" value="Trypsin-like serine proteases"/>
    <property type="match status" value="2"/>
</dbReference>
<proteinExistence type="inferred from homology"/>
<dbReference type="EC" id="3.4.21.-" evidence="6"/>
<dbReference type="InterPro" id="IPR043504">
    <property type="entry name" value="Peptidase_S1_PA_chymotrypsin"/>
</dbReference>
<dbReference type="OrthoDB" id="2183426at2"/>
<evidence type="ECO:0000256" key="1">
    <source>
        <dbReference type="ARBA" id="ARBA00008764"/>
    </source>
</evidence>
<keyword evidence="3 6" id="KW-0732">Signal</keyword>
<keyword evidence="5 6" id="KW-0720">Serine protease</keyword>
<evidence type="ECO:0000256" key="6">
    <source>
        <dbReference type="RuleBase" id="RU004296"/>
    </source>
</evidence>
<dbReference type="SUPFAM" id="SSF50494">
    <property type="entry name" value="Trypsin-like serine proteases"/>
    <property type="match status" value="1"/>
</dbReference>
<protein>
    <recommendedName>
        <fullName evidence="6">Serine protease</fullName>
        <ecNumber evidence="6">3.4.21.-</ecNumber>
    </recommendedName>
</protein>
<keyword evidence="4 6" id="KW-0378">Hydrolase</keyword>
<keyword evidence="2 6" id="KW-0645">Protease</keyword>
<feature type="signal peptide" evidence="6">
    <location>
        <begin position="1"/>
        <end position="22"/>
    </location>
</feature>
<evidence type="ECO:0000313" key="7">
    <source>
        <dbReference type="EMBL" id="MEI5992945.1"/>
    </source>
</evidence>
<dbReference type="InterPro" id="IPR008256">
    <property type="entry name" value="Peptidase_S1B"/>
</dbReference>
<dbReference type="GO" id="GO:0008236">
    <property type="term" value="F:serine-type peptidase activity"/>
    <property type="evidence" value="ECO:0007669"/>
    <property type="project" value="UniProtKB-KW"/>
</dbReference>
<feature type="chain" id="PRO_5039749592" description="Serine protease" evidence="6">
    <location>
        <begin position="23"/>
        <end position="242"/>
    </location>
</feature>
<comment type="caution">
    <text evidence="8">The sequence shown here is derived from an EMBL/GenBank/DDBJ whole genome shotgun (WGS) entry which is preliminary data.</text>
</comment>
<dbReference type="GO" id="GO:0006508">
    <property type="term" value="P:proteolysis"/>
    <property type="evidence" value="ECO:0007669"/>
    <property type="project" value="UniProtKB-KW"/>
</dbReference>
<reference evidence="7 9" key="2">
    <citation type="submission" date="2018-07" db="EMBL/GenBank/DDBJ databases">
        <title>The Genome Sequence of Enterococcus sp. DIV0659b.</title>
        <authorList>
            <consortium name="The Broad Institute Genomics Platform"/>
            <consortium name="The Broad Institute Genomic Center for Infectious Diseases"/>
            <person name="Earl A."/>
            <person name="Manson A."/>
            <person name="Schwartman J."/>
            <person name="Gilmore M."/>
            <person name="Abouelleil A."/>
            <person name="Cao P."/>
            <person name="Chapman S."/>
            <person name="Cusick C."/>
            <person name="Shea T."/>
            <person name="Young S."/>
            <person name="Neafsey D."/>
            <person name="Nusbaum C."/>
            <person name="Birren B."/>
        </authorList>
    </citation>
    <scope>NUCLEOTIDE SEQUENCE [LARGE SCALE GENOMIC DNA]</scope>
    <source>
        <strain evidence="7 9">4G2_DIV0659</strain>
    </source>
</reference>
<dbReference type="Proteomes" id="UP000195139">
    <property type="component" value="Unassembled WGS sequence"/>
</dbReference>
<comment type="similarity">
    <text evidence="1 6">Belongs to the peptidase S1B family.</text>
</comment>
<dbReference type="RefSeq" id="WP_086331620.1">
    <property type="nucleotide sequence ID" value="NZ_NGLE02000001.1"/>
</dbReference>
<dbReference type="AlphaFoldDB" id="A0A242C5Q0"/>
<evidence type="ECO:0000256" key="5">
    <source>
        <dbReference type="ARBA" id="ARBA00022825"/>
    </source>
</evidence>
<keyword evidence="9" id="KW-1185">Reference proteome</keyword>
<evidence type="ECO:0000256" key="4">
    <source>
        <dbReference type="ARBA" id="ARBA00022801"/>
    </source>
</evidence>
<dbReference type="EMBL" id="NGLE01000004">
    <property type="protein sequence ID" value="OTO05587.1"/>
    <property type="molecule type" value="Genomic_DNA"/>
</dbReference>
<dbReference type="Pfam" id="PF13365">
    <property type="entry name" value="Trypsin_2"/>
    <property type="match status" value="1"/>
</dbReference>
<dbReference type="STRING" id="1834181.A5880_002760"/>
<accession>A0A242C5Q0</accession>
<reference evidence="8" key="1">
    <citation type="submission" date="2017-05" db="EMBL/GenBank/DDBJ databases">
        <title>The Genome Sequence of Enterococcus sp. 4G2_DIV0659.</title>
        <authorList>
            <consortium name="The Broad Institute Genomics Platform"/>
            <consortium name="The Broad Institute Genomic Center for Infectious Diseases"/>
            <person name="Earl A."/>
            <person name="Manson A."/>
            <person name="Schwartman J."/>
            <person name="Gilmore M."/>
            <person name="Abouelleil A."/>
            <person name="Cao P."/>
            <person name="Chapman S."/>
            <person name="Cusick C."/>
            <person name="Shea T."/>
            <person name="Young S."/>
            <person name="Neafsey D."/>
            <person name="Nusbaum C."/>
            <person name="Birren B."/>
        </authorList>
    </citation>
    <scope>NUCLEOTIDE SEQUENCE [LARGE SCALE GENOMIC DNA]</scope>
    <source>
        <strain evidence="8">4G2_DIV0659</strain>
    </source>
</reference>
<evidence type="ECO:0000313" key="9">
    <source>
        <dbReference type="Proteomes" id="UP000195139"/>
    </source>
</evidence>
<dbReference type="EMBL" id="NGLE02000001">
    <property type="protein sequence ID" value="MEI5992945.1"/>
    <property type="molecule type" value="Genomic_DNA"/>
</dbReference>
<evidence type="ECO:0000313" key="8">
    <source>
        <dbReference type="EMBL" id="OTO05587.1"/>
    </source>
</evidence>